<dbReference type="AlphaFoldDB" id="A0AAV3TWR0"/>
<proteinExistence type="predicted"/>
<dbReference type="InterPro" id="IPR035093">
    <property type="entry name" value="RelE/ParE_toxin_dom_sf"/>
</dbReference>
<protein>
    <submittedName>
        <fullName evidence="1">Uncharacterized protein</fullName>
    </submittedName>
</protein>
<gene>
    <name evidence="1" type="ORF">GCM10025791_02910</name>
</gene>
<organism evidence="1 2">
    <name type="scientific">Halioxenophilus aromaticivorans</name>
    <dbReference type="NCBI Taxonomy" id="1306992"/>
    <lineage>
        <taxon>Bacteria</taxon>
        <taxon>Pseudomonadati</taxon>
        <taxon>Pseudomonadota</taxon>
        <taxon>Gammaproteobacteria</taxon>
        <taxon>Alteromonadales</taxon>
        <taxon>Alteromonadaceae</taxon>
        <taxon>Halioxenophilus</taxon>
    </lineage>
</organism>
<evidence type="ECO:0000313" key="2">
    <source>
        <dbReference type="Proteomes" id="UP001409585"/>
    </source>
</evidence>
<evidence type="ECO:0000313" key="1">
    <source>
        <dbReference type="EMBL" id="GAA4930458.1"/>
    </source>
</evidence>
<dbReference type="Gene3D" id="3.30.2310.20">
    <property type="entry name" value="RelE-like"/>
    <property type="match status" value="1"/>
</dbReference>
<sequence>MARLVGALKLLVIAFSALFGDWISPCSASFGSVMPLDSVAQRTTIAGRSNQSSIRGANASLQRVHSWDSGKALRKASISIGSIGLSHRSWNLAISGYRPQPFKGMRNGIWSNTASEDWRLTLHFVDGNVHLLNYEDYTDVHA</sequence>
<dbReference type="Proteomes" id="UP001409585">
    <property type="component" value="Unassembled WGS sequence"/>
</dbReference>
<dbReference type="EMBL" id="BAABLX010000003">
    <property type="protein sequence ID" value="GAA4930458.1"/>
    <property type="molecule type" value="Genomic_DNA"/>
</dbReference>
<accession>A0AAV3TWR0</accession>
<dbReference type="SUPFAM" id="SSF143011">
    <property type="entry name" value="RelE-like"/>
    <property type="match status" value="1"/>
</dbReference>
<keyword evidence="2" id="KW-1185">Reference proteome</keyword>
<reference evidence="2" key="1">
    <citation type="journal article" date="2019" name="Int. J. Syst. Evol. Microbiol.">
        <title>The Global Catalogue of Microorganisms (GCM) 10K type strain sequencing project: providing services to taxonomists for standard genome sequencing and annotation.</title>
        <authorList>
            <consortium name="The Broad Institute Genomics Platform"/>
            <consortium name="The Broad Institute Genome Sequencing Center for Infectious Disease"/>
            <person name="Wu L."/>
            <person name="Ma J."/>
        </authorList>
    </citation>
    <scope>NUCLEOTIDE SEQUENCE [LARGE SCALE GENOMIC DNA]</scope>
    <source>
        <strain evidence="2">JCM 19134</strain>
    </source>
</reference>
<comment type="caution">
    <text evidence="1">The sequence shown here is derived from an EMBL/GenBank/DDBJ whole genome shotgun (WGS) entry which is preliminary data.</text>
</comment>
<name>A0AAV3TWR0_9ALTE</name>